<protein>
    <submittedName>
        <fullName evidence="1">Uncharacterized protein</fullName>
    </submittedName>
</protein>
<keyword evidence="2" id="KW-1185">Reference proteome</keyword>
<name>A0ACC3ACR5_9EURO</name>
<evidence type="ECO:0000313" key="1">
    <source>
        <dbReference type="EMBL" id="KAJ9659234.1"/>
    </source>
</evidence>
<proteinExistence type="predicted"/>
<reference evidence="1" key="1">
    <citation type="submission" date="2022-10" db="EMBL/GenBank/DDBJ databases">
        <title>Culturing micro-colonial fungi from biological soil crusts in the Mojave desert and describing Neophaeococcomyces mojavensis, and introducing the new genera and species Taxawa tesnikishii.</title>
        <authorList>
            <person name="Kurbessoian T."/>
            <person name="Stajich J.E."/>
        </authorList>
    </citation>
    <scope>NUCLEOTIDE SEQUENCE</scope>
    <source>
        <strain evidence="1">JES_112</strain>
    </source>
</reference>
<evidence type="ECO:0000313" key="2">
    <source>
        <dbReference type="Proteomes" id="UP001172386"/>
    </source>
</evidence>
<accession>A0ACC3ACR5</accession>
<dbReference type="EMBL" id="JAPDRQ010000042">
    <property type="protein sequence ID" value="KAJ9659234.1"/>
    <property type="molecule type" value="Genomic_DNA"/>
</dbReference>
<dbReference type="Proteomes" id="UP001172386">
    <property type="component" value="Unassembled WGS sequence"/>
</dbReference>
<comment type="caution">
    <text evidence="1">The sequence shown here is derived from an EMBL/GenBank/DDBJ whole genome shotgun (WGS) entry which is preliminary data.</text>
</comment>
<sequence length="552" mass="63064">MIRGSQQLPWVQLHNAKPTTLFGSTGSELAAEWVQARLKECHKLHPECRSIESSRSSMKPLLPKRIIEIVDDRRVRLKEPVEERADYVCLSHCWGDAKALVTETATLHQYLDEIVWDELPKTFRDAITFLRYLEIRYIWIDSLCIIQDSEEDWLEQSGSMADIYSFACITVAATRASTSSAGLFTNSHEVAISYGNVQLLICEQPKHASPGNVTDKAFPLLTRGWVVQEMLLSPRVLHFCNGELVYECMRGAVCSCCTTEKLSSTDYGRKDPVWSIDTKRVSRLPKLWSFLRLNHAATDDFDQNKCPPEEQHFGEWRRMLMRYSDLKLTFEKDRFPAISGLARCFSNKFKATYAAGLWVENLRNDLLWVMPHRVKPERRRLDAGAPSWSWASCGEGTTSYMCPLGSHLYFTVVAVDCVPLSEHDPFGQLKSATLTLQGPLIPLILKRSKKGYDAQFDGQWGIEVEPDLNLAPILADANEQGLFFGLPVVRSEMEIRGLVLHRQNDGPYERVGLWFCPSQEGYYKQFDPLEWWRAEALHEIFGNMKLETVVIV</sequence>
<gene>
    <name evidence="1" type="ORF">H2198_003238</name>
</gene>
<organism evidence="1 2">
    <name type="scientific">Neophaeococcomyces mojaviensis</name>
    <dbReference type="NCBI Taxonomy" id="3383035"/>
    <lineage>
        <taxon>Eukaryota</taxon>
        <taxon>Fungi</taxon>
        <taxon>Dikarya</taxon>
        <taxon>Ascomycota</taxon>
        <taxon>Pezizomycotina</taxon>
        <taxon>Eurotiomycetes</taxon>
        <taxon>Chaetothyriomycetidae</taxon>
        <taxon>Chaetothyriales</taxon>
        <taxon>Chaetothyriales incertae sedis</taxon>
        <taxon>Neophaeococcomyces</taxon>
    </lineage>
</organism>